<dbReference type="PANTHER" id="PTHR22917:SF6">
    <property type="entry name" value="EG:8D8.2 PROTEIN-RELATED"/>
    <property type="match status" value="1"/>
</dbReference>
<proteinExistence type="predicted"/>
<feature type="compositionally biased region" description="Low complexity" evidence="1">
    <location>
        <begin position="659"/>
        <end position="679"/>
    </location>
</feature>
<keyword evidence="4" id="KW-1185">Reference proteome</keyword>
<evidence type="ECO:0008006" key="5">
    <source>
        <dbReference type="Google" id="ProtNLM"/>
    </source>
</evidence>
<evidence type="ECO:0000313" key="3">
    <source>
        <dbReference type="EMBL" id="TDZ19904.1"/>
    </source>
</evidence>
<feature type="compositionally biased region" description="Low complexity" evidence="1">
    <location>
        <begin position="51"/>
        <end position="96"/>
    </location>
</feature>
<dbReference type="PANTHER" id="PTHR22917">
    <property type="entry name" value="HEMOPEXIN DOMAIN-CONTAINING PROTEIN"/>
    <property type="match status" value="1"/>
</dbReference>
<dbReference type="EMBL" id="AMCV02000018">
    <property type="protein sequence ID" value="TDZ19904.1"/>
    <property type="molecule type" value="Genomic_DNA"/>
</dbReference>
<dbReference type="AlphaFoldDB" id="A0A484FQZ9"/>
<accession>A0A484FQZ9</accession>
<gene>
    <name evidence="3" type="ORF">Cob_v007053</name>
</gene>
<evidence type="ECO:0000256" key="2">
    <source>
        <dbReference type="SAM" id="SignalP"/>
    </source>
</evidence>
<feature type="signal peptide" evidence="2">
    <location>
        <begin position="1"/>
        <end position="26"/>
    </location>
</feature>
<reference evidence="4" key="2">
    <citation type="journal article" date="2019" name="Mol. Plant Microbe Interact.">
        <title>Genome sequence resources for four phytopathogenic fungi from the Colletotrichum orbiculare species complex.</title>
        <authorList>
            <person name="Gan P."/>
            <person name="Tsushima A."/>
            <person name="Narusaka M."/>
            <person name="Narusaka Y."/>
            <person name="Takano Y."/>
            <person name="Kubo Y."/>
            <person name="Shirasu K."/>
        </authorList>
    </citation>
    <scope>GENOME REANNOTATION</scope>
    <source>
        <strain evidence="4">104-T / ATCC 96160 / CBS 514.97 / LARS 414 / MAFF 240422</strain>
    </source>
</reference>
<evidence type="ECO:0000313" key="4">
    <source>
        <dbReference type="Proteomes" id="UP000014480"/>
    </source>
</evidence>
<feature type="chain" id="PRO_5019732647" description="Immunoglobulin a1 protease" evidence="2">
    <location>
        <begin position="27"/>
        <end position="826"/>
    </location>
</feature>
<dbReference type="OrthoDB" id="3886018at2759"/>
<feature type="region of interest" description="Disordered" evidence="1">
    <location>
        <begin position="659"/>
        <end position="686"/>
    </location>
</feature>
<comment type="caution">
    <text evidence="3">The sequence shown here is derived from an EMBL/GenBank/DDBJ whole genome shotgun (WGS) entry which is preliminary data.</text>
</comment>
<protein>
    <recommendedName>
        <fullName evidence="5">Immunoglobulin a1 protease</fullName>
    </recommendedName>
</protein>
<feature type="compositionally biased region" description="Low complexity" evidence="1">
    <location>
        <begin position="477"/>
        <end position="508"/>
    </location>
</feature>
<keyword evidence="2" id="KW-0732">Signal</keyword>
<dbReference type="Proteomes" id="UP000014480">
    <property type="component" value="Unassembled WGS sequence"/>
</dbReference>
<reference evidence="4" key="1">
    <citation type="journal article" date="2013" name="New Phytol.">
        <title>Comparative genomic and transcriptomic analyses reveal the hemibiotrophic stage shift of Colletotrichum fungi.</title>
        <authorList>
            <person name="Gan P."/>
            <person name="Ikeda K."/>
            <person name="Irieda H."/>
            <person name="Narusaka M."/>
            <person name="O'Connell R.J."/>
            <person name="Narusaka Y."/>
            <person name="Takano Y."/>
            <person name="Kubo Y."/>
            <person name="Shirasu K."/>
        </authorList>
    </citation>
    <scope>NUCLEOTIDE SEQUENCE [LARGE SCALE GENOMIC DNA]</scope>
    <source>
        <strain evidence="4">104-T / ATCC 96160 / CBS 514.97 / LARS 414 / MAFF 240422</strain>
    </source>
</reference>
<evidence type="ECO:0000256" key="1">
    <source>
        <dbReference type="SAM" id="MobiDB-lite"/>
    </source>
</evidence>
<feature type="compositionally biased region" description="Low complexity" evidence="1">
    <location>
        <begin position="451"/>
        <end position="465"/>
    </location>
</feature>
<feature type="region of interest" description="Disordered" evidence="1">
    <location>
        <begin position="51"/>
        <end position="148"/>
    </location>
</feature>
<sequence length="826" mass="90048">MLSPVRVVVLLSVAFAFVAEICSTSAQDTHLREYLRTAISISLGVDGGVPTASQPASQASSNAATGPASKAPSSPSPSQIQTTAVAAPPASSSPVDATKRYDPICEPKSCGPACKKRAEPPSTTLSMRRKKRWDTQDGVWPEPGDLRQPDTFLQEEIRKIMKNEARNGFKPRAVKIPPESFGDDAAMTSSSLVTFKDKVEELAVEGLHGCTSIVLVSRRGAYANHIWESNFWSDVKFATRALVEPHWGLDDDAKAELLEYMEFGLVELRNNGAVGPPGVMFGDHLKSAVDLGMKAFIVTPRTRLSHVDPGGRPILDKIMEDPNVNLGTLMFPEKVRKLEDEIRSLFGDKVPIEVVDYHPKQLGLEDWKKFNEGKISDEEASDLLSDKDYKSPRGKVLLQYQPAREPTGRAAWRLWIDRMQVGSRNDIWPPEPDQVFNSSAQVPIDVTVKTTVRAPSSSPTSTVTPQFIKNKGPSILPTSSSTTTTSTTKSSSTTTSTTSSPPTSSSPKRTPVFRSDTTPISMQLRDLAQLSKGGDAFPPGPTTLSVVRKRKLIIPTSYLYRTRPPLKRQVGTEFKEATHTVLVDPSPAPVQTEYQEFTATVFVDPSLAPVQTEYKQLTATVFVDPSPAPVPTQYKELTATVYVDPSKAVTTVMKVLTSSHTSTTSRTTMKTTTTTTKKAPSPPPKPMPSMVVQLYLQWSWKEGPFGDTSPGGKWIMLGVDLDKKGKIVCRTALERPAGTAPLPPRFNPRSPGLPPTMTATEEIFGKKGCKYTGGFETASSGKFACDGVPEFDCEPSPQENEELRCVHGDFLTNFTPKAKCSFPVGK</sequence>
<feature type="region of interest" description="Disordered" evidence="1">
    <location>
        <begin position="451"/>
        <end position="518"/>
    </location>
</feature>
<organism evidence="3 4">
    <name type="scientific">Colletotrichum orbiculare (strain 104-T / ATCC 96160 / CBS 514.97 / LARS 414 / MAFF 240422)</name>
    <name type="common">Cucumber anthracnose fungus</name>
    <name type="synonym">Colletotrichum lagenarium</name>
    <dbReference type="NCBI Taxonomy" id="1213857"/>
    <lineage>
        <taxon>Eukaryota</taxon>
        <taxon>Fungi</taxon>
        <taxon>Dikarya</taxon>
        <taxon>Ascomycota</taxon>
        <taxon>Pezizomycotina</taxon>
        <taxon>Sordariomycetes</taxon>
        <taxon>Hypocreomycetidae</taxon>
        <taxon>Glomerellales</taxon>
        <taxon>Glomerellaceae</taxon>
        <taxon>Colletotrichum</taxon>
        <taxon>Colletotrichum orbiculare species complex</taxon>
    </lineage>
</organism>
<dbReference type="STRING" id="1213857.A0A484FQZ9"/>
<name>A0A484FQZ9_COLOR</name>
<dbReference type="InterPro" id="IPR051298">
    <property type="entry name" value="Heme_transport/Cell_adhesion"/>
</dbReference>